<keyword evidence="3" id="KW-0812">Transmembrane</keyword>
<reference evidence="4" key="1">
    <citation type="submission" date="2020-04" db="EMBL/GenBank/DDBJ databases">
        <authorList>
            <person name="Alioto T."/>
            <person name="Alioto T."/>
            <person name="Gomez Garrido J."/>
        </authorList>
    </citation>
    <scope>NUCLEOTIDE SEQUENCE</scope>
    <source>
        <strain evidence="4">A484AB</strain>
    </source>
</reference>
<dbReference type="FunFam" id="3.40.50.300:FF:003494">
    <property type="entry name" value="Predicted protein"/>
    <property type="match status" value="1"/>
</dbReference>
<feature type="transmembrane region" description="Helical" evidence="3">
    <location>
        <begin position="301"/>
        <end position="318"/>
    </location>
</feature>
<feature type="region of interest" description="Disordered" evidence="2">
    <location>
        <begin position="4405"/>
        <end position="4438"/>
    </location>
</feature>
<dbReference type="PANTHER" id="PTHR22605">
    <property type="entry name" value="RZ-TYPE DOMAIN-CONTAINING PROTEIN"/>
    <property type="match status" value="1"/>
</dbReference>
<keyword evidence="3" id="KW-1133">Transmembrane helix</keyword>
<dbReference type="OrthoDB" id="2400221at2759"/>
<proteinExistence type="predicted"/>
<keyword evidence="5" id="KW-1185">Reference proteome</keyword>
<feature type="compositionally biased region" description="Polar residues" evidence="2">
    <location>
        <begin position="4409"/>
        <end position="4425"/>
    </location>
</feature>
<keyword evidence="3" id="KW-0472">Membrane</keyword>
<keyword evidence="1" id="KW-0175">Coiled coil</keyword>
<feature type="compositionally biased region" description="Basic residues" evidence="2">
    <location>
        <begin position="4426"/>
        <end position="4438"/>
    </location>
</feature>
<gene>
    <name evidence="4" type="ORF">PACLA_8A007587</name>
</gene>
<feature type="transmembrane region" description="Helical" evidence="3">
    <location>
        <begin position="77"/>
        <end position="97"/>
    </location>
</feature>
<comment type="caution">
    <text evidence="4">The sequence shown here is derived from an EMBL/GenBank/DDBJ whole genome shotgun (WGS) entry which is preliminary data.</text>
</comment>
<feature type="region of interest" description="Disordered" evidence="2">
    <location>
        <begin position="3114"/>
        <end position="3148"/>
    </location>
</feature>
<feature type="region of interest" description="Disordered" evidence="2">
    <location>
        <begin position="3062"/>
        <end position="3097"/>
    </location>
</feature>
<dbReference type="InterPro" id="IPR003959">
    <property type="entry name" value="ATPase_AAA_core"/>
</dbReference>
<organism evidence="4 5">
    <name type="scientific">Paramuricea clavata</name>
    <name type="common">Red gorgonian</name>
    <name type="synonym">Violescent sea-whip</name>
    <dbReference type="NCBI Taxonomy" id="317549"/>
    <lineage>
        <taxon>Eukaryota</taxon>
        <taxon>Metazoa</taxon>
        <taxon>Cnidaria</taxon>
        <taxon>Anthozoa</taxon>
        <taxon>Octocorallia</taxon>
        <taxon>Malacalcyonacea</taxon>
        <taxon>Plexauridae</taxon>
        <taxon>Paramuricea</taxon>
    </lineage>
</organism>
<evidence type="ECO:0000256" key="1">
    <source>
        <dbReference type="SAM" id="Coils"/>
    </source>
</evidence>
<feature type="transmembrane region" description="Helical" evidence="3">
    <location>
        <begin position="144"/>
        <end position="162"/>
    </location>
</feature>
<dbReference type="GO" id="GO:0005524">
    <property type="term" value="F:ATP binding"/>
    <property type="evidence" value="ECO:0007669"/>
    <property type="project" value="InterPro"/>
</dbReference>
<evidence type="ECO:0000313" key="5">
    <source>
        <dbReference type="Proteomes" id="UP001152795"/>
    </source>
</evidence>
<dbReference type="SMART" id="SM00382">
    <property type="entry name" value="AAA"/>
    <property type="match status" value="2"/>
</dbReference>
<dbReference type="GO" id="GO:0016874">
    <property type="term" value="F:ligase activity"/>
    <property type="evidence" value="ECO:0007669"/>
    <property type="project" value="UniProtKB-KW"/>
</dbReference>
<dbReference type="InterPro" id="IPR031248">
    <property type="entry name" value="RNF213"/>
</dbReference>
<dbReference type="SUPFAM" id="SSF52540">
    <property type="entry name" value="P-loop containing nucleoside triphosphate hydrolases"/>
    <property type="match status" value="2"/>
</dbReference>
<dbReference type="InterPro" id="IPR027417">
    <property type="entry name" value="P-loop_NTPase"/>
</dbReference>
<sequence>SKTGFNFTDKRTSQYNLKYENDSNVRAVIIYYYYYYVFIKCSAVRRPPFIRPLFIYTRINYPRQKQKISRRTSLCQLLDMYFLLLYLFGFFGSEFFIKNRIGLDNFGSDRILNISQLSDYKRPIRPYAHLYCSIFSTSILRQHLVAGFWIFHTAAYLFNMLIRTSFMRCRISGKDLPKMIIYFVIGFQKQIKNKIDHCSCYNQPTTSLDRIEQDSDFNLSNGVFPMLLLRHFSDGAGWEILRAFRALVVKYLTRLAIGFYDFQQSIALIFFGSPGMKHSDAPTLDFANAFLFPGVNSRAELVLSILCLLLVLLNGFSLKSLSEIRELKHEGQQHDDDGVIVKKRCIIRCTCYGLKCRRCIKDVKIFVLPSYMLKLPNIILATRMAQEQPAAQIANQPSVSFQPVPEFNPDSEVGESLGTRWMQDFEMFILASGITDAKRKRALLLYQAGQLLNGFSLKSLRMVEKSKKYQAGKHFCQQLEKCIKEGDITLSLLEVVDKERENVSMLCAIVLHKSMPEHDLGDLRKQILDEISSLTGVVEDCSEKFQLLESAINYGKKISNDVYPVNGVETIIETFNYLKETLRTRKINELQADKFWGTLFPFVGQAEALQPLVNSLSFMTVAKNGLKKLSNSSADEDGNQATTAVIDFFSLMMFLTTKAIEEFKAQWNPVLNNPGSLSVETMKTVLGTLKRQNQLDGELEFLEIYFRKTFSPMVKVYIEDYVKYPYVLGQVRHVIGILQIFGLADPSNEVMKEFSKFQTILENSDKLTLASLHQSMEDVMQIVSSFSGEDLDCVIKELSRSSALLDFIEEIFDEDIRFLIDAVEEHSDQFVFESSVSDLIDVHGFLAPLIKKKSQKKCNPLDFLKMLQASCLGHRDVALKIQHCSTNVNSLRGLYMSIANRGEITKEIIGNCLNKGEYWVSQKNGKCETKMSYVLQGSGEDKTCNYSLSDLHDLRSRAHLIVSSHKNAIKVPSSHFQENGEDIDFDGFINQVNLVTEISTLLSELRSSGYVKYRQFWKRMKTTNDLQANRDGLQHDLKNWEKILKTARENFYYLNYYSSDQLCTLNDFLINKSNISCDEVLSFIHFVDRTITKQQLQQYQASQKKLKISNSSNIPELLLSTVGQALEKIFRNSQSVIRFIQDDGDSQSHSKLEATVTPGEIFVASLEPESPLTANVILTLYENTSTAFPEPHQIVFCSSQTTWEEMYLLLQRCFAHSKYLHRKSLFCIANIEVLPNELQFRLVDAIKEKQRCLQSSEFEENADYQLALICRGGDHHHIVEQFAQYSHHIAGMSDLVLTHRLKSGWPDVKMITSTLPGLGKTEQIKREAVEKSMNLATFSISGPFEPRKLIQRLKELKLKKYHCLHLDIGEVSDPLALDTFLFQLIVTGTVSAGNKFFHLPITHVYIEIANTLKDSLRESLVVSKYFTRIHLQWQNYKNLLVSTEITSDMQVVCQYLDMKDRACIESKEVHFLGPEKSKPLPTHRCQELLATCFSSDSDISFTTIHIFLGVLAEQLLKFTKSTFFKIEKIKSMVDKETRVVRTNLFEALLNVSKEFASRAITTCRSSDIRNRSQRESARALDKEMVSTANYAKDMVERVKGMIQWEDSNHLLVVFHGLNSQAITAVYRNKALVPLSVEKLLKSQMVKGNKELEDFKAFNQEQLQEKLEKIACMKRVEKKNLFSSYALTPDNILKMILIILRVRVNIPVIIMGETGCGKTSLVRYLANTCGVQFYKLEFHAGISQDEIVTFINKNESHARDIKEQIWIFLDEINTCDHLGLISDIMCHHSLLGRQLSKNLVFLAACNPYKLRPKEHIKTAGLEGKNITDEYSGLVYRVHSLPEAMIDYVWDYGSLSPKDERDYIQRMVRDLPKNYEGLLVDLLATSQKFIRDAEKNPFCVSLRDVHRCISLISWFQDMTKKRQELKSNKDEYPKHLKKYHSMSERYNTKPMIKSIVLALAHCYLSRLPTAELRKNYRKRMIDLFKTNGTIMTFDENLDSFSAIVRMEEEDYLDRMELPPGTARNAALRENVFVMLVCILNRIPIFVVGKPGCSKSLSIQLIRSNLRGRDSQDPMFRNFPQLYVVSYQGSESSTSEGIIKVFEKARKYKSHNKNVLPVVLLDEVGLAENSKYNPLKVLHSLLEPGEGKMPDVSVVGISNWSLDAAKMNRAIHLSRPEPTKDDLYETGLSLHYADGDDNSQYLGKKELHCLAEAYFEYQAQQTHANFHGLRDYYSLIKSLTGCSNFEEVNISLQRNFGGLPGDVSNIQKTFLDKLKKLMISSAQDIIPVTQLIQKNLEDPHARHLMLITSGDSAIGILKQSLAELGKETIMIYGSRFEEDLSEEYNYRILSRIILCMERECILILRDLESIYGSLYDMLNQNYAVVGNRKNCRVALGPYSNPMCQVNDGFRCIVLIDQHKVDYSDPPFLNRFEKQVLRFSDVLTKDQQNVITKLRHWVQGVSTVESLESHFKETDMFIGFHVDTLPSLALSYGHDTPNEVLKKCKSDLAWIASPDGVLRAQKCKLLKEDSQEVEELCDEYFKKPLHHGFAAFMKYVSNNHQKSSFFASDEIGSKIVVMTFSNIHTDIRQCLGNGFRCQVERLSAYKSEKQLVGRINEFWSTPEKELLVLQCKPDLDGTHLLLARSIIEEKRNSYKQCLSKIHPEGYKHVCIVIHVQRVEEDSVPWQFSFLCGWRQVFLDVLETPPVPLNEILGESIQKLLTSSIWPLRIIAQNDLLWCFTCIKYTRSQRPVESVLHIAKNLFNSEKVSQVIERLVLQSIDVNALEQDQETYFKENWQVKVACDRQSLVNSSTLYCAMEQFISRLVRNPLAKIVYFLEKENAWPPHLVSNSNETLIPKLEDLWCNFIMNNAIFKISDIPEPLGAESYGLDNTILDLCLPFSQVIIRKIDAVKGLFLEDYATLVENEDHLNGNGQLKQTVQQQQLERFSKMIINLVPELYCFISNCYDLYMKDIFDSITADFSPKLSRSQRISTAQATLISEVIQNLPAKDIPEFCTLLHTFVWLHREHILDLLRMVDCCQPFVGFEVLLNVTDEMFHTSEDVMFVKSHETDEGSNNEFPETEEETTNEIERTHDTASNPDLSAFEQSETELAHIELEFEEPAPNPQENQEEAAEEEIEHREAVEEEMEHDEDSERFGDILVTAYCEEMLPSQEVVQKNGGLEPWIRNANLLLSLAFKISENSPAFHYLRLCVDFSRIIFTPNALPTSLPLLYALHEIGITLRPEYLDHEESFETITNKLIKPLKEEMKNHTDKHEALQKFSTLFYGRCIDTNVDTCGARRIVEQVLSLERPELVMMMSPVLLRLLMVEEKQSPGIFMDLITNPSVIQNCPCLQTIDDVFKDSFFNGSIHHDSYPAVMICDLIQCLLHFEDHFKINDISSSDCNVLVLVRSAMALLSQNSEYGCGLSVLSAVAFLRGFFSMLAQFIAGNPNVLKEDNPYYIHVIPELNSLLKGANSTLQVFFMKQLHEDASLFDLQKWFGENNVLPSIEELCLNEKKQDKAEFTSVFKYPEYDEAKAAYWKLKENDDSSMHGFLTKCSNSPGHAFALLGILINMMYLKRAVRKLTDKEEQLVDWFAAAASFPMLFQELLLRIIGRRDFECSQLQLSPASSVKDVEMALLVLHISCVVATGALSEDLPMYRYLINPVKFERPCVLAHCREDVRSVFEDHSSVKESVCFTCACGVRLAFKTNVNEKVCPHCYEVLNDEASSSTSPKTFATLSVSSNGHKSPKWYRCTKYMNPAVYRALHVIVYSSYYAGIALGTSSEENLSTALNLLCGYDLDTDSTSPADFCFKTMESDLSCLMKILSCKKNVAIRTLHLVVEKSSDIIRSNNLLGTNNCSTPKMRREWEAVFSQLTKTMFLNARETLEETKEIIQRKQTEDNQDVTLECRIMELDDYPEDPEEQNQQLKRLFRVTKQPRFEDFRSAFLYYSKDVQVKHSFLTLFFAKCDQLSIIGNLHHLLKWSRLVSSALTHRISRKDAQSKSINDFISGHLLELNRSPRETESLKVLFNNFKEAWNKMRLLVNEVLIDKEEEMPRLRETDYVAYCLTESDCGIYLQTAIEILVSHQNSILDSIISLSSHVHPVLSFLGKENCSGVVSISIQDVKEKKIISFKWSDDLFQHAQKNPEYGKGQQITYDFERIEIELAKEIAFGKCYLTGTLNKFIFAKELFHSCGPLLTEIRSIVRQNPSLPEEVRKGLSNLKERRIKEAQDLLQHIEVLMYLLKRKLKNFNVNMTLEELAEKWSPMLPSPFPVNLLPQPRSSIKIEHVAALYEALEDILADGAIEGLADRFRDDLPVTMEKSVSAMLDKEIDQLKPHNFLKALRRFVFRYLSTETDRYWPDKDKTFESCLKEPSLWFPLPPPNLNEIPQDITLKFIHSIVKYLEELEKDRKSNTSRQGARGSSCQPQTVKRSGRRRLKNFSRS</sequence>
<evidence type="ECO:0000256" key="2">
    <source>
        <dbReference type="SAM" id="MobiDB-lite"/>
    </source>
</evidence>
<dbReference type="EMBL" id="CACRXK020006860">
    <property type="protein sequence ID" value="CAB4010651.1"/>
    <property type="molecule type" value="Genomic_DNA"/>
</dbReference>
<feature type="coiled-coil region" evidence="1">
    <location>
        <begin position="1023"/>
        <end position="1050"/>
    </location>
</feature>
<dbReference type="Pfam" id="PF00004">
    <property type="entry name" value="AAA"/>
    <property type="match status" value="1"/>
</dbReference>
<evidence type="ECO:0000313" key="4">
    <source>
        <dbReference type="EMBL" id="CAB4010651.1"/>
    </source>
</evidence>
<dbReference type="GO" id="GO:0016887">
    <property type="term" value="F:ATP hydrolysis activity"/>
    <property type="evidence" value="ECO:0007669"/>
    <property type="project" value="InterPro"/>
</dbReference>
<protein>
    <submittedName>
        <fullName evidence="4">E3 ubiquitin- ligase RNF213</fullName>
    </submittedName>
</protein>
<dbReference type="Proteomes" id="UP001152795">
    <property type="component" value="Unassembled WGS sequence"/>
</dbReference>
<dbReference type="PANTHER" id="PTHR22605:SF1">
    <property type="entry name" value="RZ-TYPE DOMAIN-CONTAINING PROTEIN"/>
    <property type="match status" value="1"/>
</dbReference>
<keyword evidence="4" id="KW-0436">Ligase</keyword>
<dbReference type="Gene3D" id="3.40.50.300">
    <property type="entry name" value="P-loop containing nucleotide triphosphate hydrolases"/>
    <property type="match status" value="2"/>
</dbReference>
<dbReference type="InterPro" id="IPR003593">
    <property type="entry name" value="AAA+_ATPase"/>
</dbReference>
<name>A0A7D9EIX4_PARCT</name>
<dbReference type="GO" id="GO:0004842">
    <property type="term" value="F:ubiquitin-protein transferase activity"/>
    <property type="evidence" value="ECO:0007669"/>
    <property type="project" value="InterPro"/>
</dbReference>
<evidence type="ECO:0000256" key="3">
    <source>
        <dbReference type="SAM" id="Phobius"/>
    </source>
</evidence>
<feature type="non-terminal residue" evidence="4">
    <location>
        <position position="4438"/>
    </location>
</feature>
<accession>A0A7D9EIX4</accession>